<keyword evidence="11" id="KW-0472">Membrane</keyword>
<evidence type="ECO:0000256" key="3">
    <source>
        <dbReference type="ARBA" id="ARBA00006739"/>
    </source>
</evidence>
<evidence type="ECO:0000256" key="11">
    <source>
        <dbReference type="ARBA" id="ARBA00023136"/>
    </source>
</evidence>
<comment type="subcellular location">
    <subcellularLocation>
        <location evidence="1">Endoplasmic reticulum membrane</location>
        <topology evidence="1">Single-pass membrane protein</topology>
    </subcellularLocation>
</comment>
<dbReference type="InterPro" id="IPR035518">
    <property type="entry name" value="DPG_synthase"/>
</dbReference>
<dbReference type="EMBL" id="LBVU01000004">
    <property type="protein sequence ID" value="KKQ91868.1"/>
    <property type="molecule type" value="Genomic_DNA"/>
</dbReference>
<evidence type="ECO:0000256" key="10">
    <source>
        <dbReference type="ARBA" id="ARBA00022989"/>
    </source>
</evidence>
<proteinExistence type="inferred from homology"/>
<dbReference type="Pfam" id="PF00535">
    <property type="entry name" value="Glycos_transf_2"/>
    <property type="match status" value="1"/>
</dbReference>
<dbReference type="InterPro" id="IPR001173">
    <property type="entry name" value="Glyco_trans_2-like"/>
</dbReference>
<dbReference type="CDD" id="cd04188">
    <property type="entry name" value="DPG_synthase"/>
    <property type="match status" value="1"/>
</dbReference>
<comment type="catalytic activity">
    <reaction evidence="12">
        <text>a di-trans,poly-cis-dolichyl phosphate + UDP-alpha-D-glucose = a di-trans,poly-cis-dolichyl beta-D-glucosyl phosphate + UDP</text>
        <dbReference type="Rhea" id="RHEA:15401"/>
        <dbReference type="Rhea" id="RHEA-COMP:19498"/>
        <dbReference type="Rhea" id="RHEA-COMP:19502"/>
        <dbReference type="ChEBI" id="CHEBI:57525"/>
        <dbReference type="ChEBI" id="CHEBI:57683"/>
        <dbReference type="ChEBI" id="CHEBI:58223"/>
        <dbReference type="ChEBI" id="CHEBI:58885"/>
        <dbReference type="EC" id="2.4.1.117"/>
    </reaction>
    <physiologicalReaction direction="left-to-right" evidence="12">
        <dbReference type="Rhea" id="RHEA:15402"/>
    </physiologicalReaction>
</comment>
<evidence type="ECO:0000256" key="2">
    <source>
        <dbReference type="ARBA" id="ARBA00004922"/>
    </source>
</evidence>
<feature type="domain" description="Glycosyltransferase 2-like" evidence="13">
    <location>
        <begin position="10"/>
        <end position="174"/>
    </location>
</feature>
<keyword evidence="6 14" id="KW-0808">Transferase</keyword>
<evidence type="ECO:0000256" key="9">
    <source>
        <dbReference type="ARBA" id="ARBA00022968"/>
    </source>
</evidence>
<keyword evidence="5" id="KW-0328">Glycosyltransferase</keyword>
<keyword evidence="7" id="KW-0812">Transmembrane</keyword>
<dbReference type="Gene3D" id="3.90.550.10">
    <property type="entry name" value="Spore Coat Polysaccharide Biosynthesis Protein SpsA, Chain A"/>
    <property type="match status" value="1"/>
</dbReference>
<keyword evidence="8" id="KW-0256">Endoplasmic reticulum</keyword>
<reference evidence="14 15" key="1">
    <citation type="journal article" date="2015" name="Nature">
        <title>rRNA introns, odd ribosomes, and small enigmatic genomes across a large radiation of phyla.</title>
        <authorList>
            <person name="Brown C.T."/>
            <person name="Hug L.A."/>
            <person name="Thomas B.C."/>
            <person name="Sharon I."/>
            <person name="Castelle C.J."/>
            <person name="Singh A."/>
            <person name="Wilkins M.J."/>
            <person name="Williams K.H."/>
            <person name="Banfield J.F."/>
        </authorList>
    </citation>
    <scope>NUCLEOTIDE SEQUENCE [LARGE SCALE GENOMIC DNA]</scope>
</reference>
<evidence type="ECO:0000256" key="8">
    <source>
        <dbReference type="ARBA" id="ARBA00022824"/>
    </source>
</evidence>
<evidence type="ECO:0000256" key="12">
    <source>
        <dbReference type="ARBA" id="ARBA00045097"/>
    </source>
</evidence>
<evidence type="ECO:0000256" key="5">
    <source>
        <dbReference type="ARBA" id="ARBA00022676"/>
    </source>
</evidence>
<keyword evidence="10" id="KW-1133">Transmembrane helix</keyword>
<protein>
    <recommendedName>
        <fullName evidence="4">dolichyl-phosphate beta-glucosyltransferase</fullName>
        <ecNumber evidence="4">2.4.1.117</ecNumber>
    </recommendedName>
</protein>
<accession>A0A0G0LIZ2</accession>
<evidence type="ECO:0000256" key="1">
    <source>
        <dbReference type="ARBA" id="ARBA00004389"/>
    </source>
</evidence>
<evidence type="ECO:0000313" key="15">
    <source>
        <dbReference type="Proteomes" id="UP000034774"/>
    </source>
</evidence>
<evidence type="ECO:0000313" key="14">
    <source>
        <dbReference type="EMBL" id="KKQ91868.1"/>
    </source>
</evidence>
<dbReference type="GO" id="GO:0006487">
    <property type="term" value="P:protein N-linked glycosylation"/>
    <property type="evidence" value="ECO:0007669"/>
    <property type="project" value="TreeGrafter"/>
</dbReference>
<dbReference type="GO" id="GO:0004581">
    <property type="term" value="F:dolichyl-phosphate beta-glucosyltransferase activity"/>
    <property type="evidence" value="ECO:0007669"/>
    <property type="project" value="UniProtKB-EC"/>
</dbReference>
<organism evidence="14 15">
    <name type="scientific">Candidatus Woesebacteria bacterium GW2011_GWB1_39_10</name>
    <dbReference type="NCBI Taxonomy" id="1618572"/>
    <lineage>
        <taxon>Bacteria</taxon>
        <taxon>Candidatus Woeseibacteriota</taxon>
    </lineage>
</organism>
<dbReference type="SUPFAM" id="SSF53448">
    <property type="entry name" value="Nucleotide-diphospho-sugar transferases"/>
    <property type="match status" value="1"/>
</dbReference>
<comment type="caution">
    <text evidence="14">The sequence shown here is derived from an EMBL/GenBank/DDBJ whole genome shotgun (WGS) entry which is preliminary data.</text>
</comment>
<comment type="pathway">
    <text evidence="2">Protein modification; protein glycosylation.</text>
</comment>
<evidence type="ECO:0000259" key="13">
    <source>
        <dbReference type="Pfam" id="PF00535"/>
    </source>
</evidence>
<dbReference type="PANTHER" id="PTHR10859:SF91">
    <property type="entry name" value="DOLICHYL-PHOSPHATE BETA-GLUCOSYLTRANSFERASE"/>
    <property type="match status" value="1"/>
</dbReference>
<name>A0A0G0LIZ2_9BACT</name>
<dbReference type="EC" id="2.4.1.117" evidence="4"/>
<dbReference type="PANTHER" id="PTHR10859">
    <property type="entry name" value="GLYCOSYL TRANSFERASE"/>
    <property type="match status" value="1"/>
</dbReference>
<comment type="similarity">
    <text evidence="3">Belongs to the glycosyltransferase 2 family.</text>
</comment>
<dbReference type="STRING" id="1618572.UT17_C0004G0216"/>
<dbReference type="AlphaFoldDB" id="A0A0G0LIZ2"/>
<sequence>MIHMNKIFLSVVIPAFNEAYNLRTGVLDSVYDYLTRQKYSWEIIFVDDGSTDNTAKIAEEFAQLRKNFFVLKEPHRGKAGTVIAGVLKSKGEIILFTDTDQATPIDQITKVLPKFENDYNVVIGSRRGREGAPLIRKVMAWGFSFLILMILRLPFKDTQCGFKAFSKDAAKEIFSRLKIFDSKNKSVGASVTAGFDLEILYVARKLGYKIAEVPVDWHHKEGTKVDPIKDSIEGFRGLLMVRLNALQGKYGV</sequence>
<dbReference type="Proteomes" id="UP000034774">
    <property type="component" value="Unassembled WGS sequence"/>
</dbReference>
<keyword evidence="9" id="KW-0735">Signal-anchor</keyword>
<evidence type="ECO:0000256" key="6">
    <source>
        <dbReference type="ARBA" id="ARBA00022679"/>
    </source>
</evidence>
<evidence type="ECO:0000256" key="4">
    <source>
        <dbReference type="ARBA" id="ARBA00012583"/>
    </source>
</evidence>
<dbReference type="InterPro" id="IPR029044">
    <property type="entry name" value="Nucleotide-diphossugar_trans"/>
</dbReference>
<evidence type="ECO:0000256" key="7">
    <source>
        <dbReference type="ARBA" id="ARBA00022692"/>
    </source>
</evidence>
<gene>
    <name evidence="14" type="ORF">UT17_C0004G0216</name>
</gene>